<reference evidence="1 2" key="1">
    <citation type="submission" date="2024-09" db="EMBL/GenBank/DDBJ databases">
        <authorList>
            <person name="Lee S.D."/>
        </authorList>
    </citation>
    <scope>NUCLEOTIDE SEQUENCE [LARGE SCALE GENOMIC DNA]</scope>
    <source>
        <strain evidence="1 2">N8-3</strain>
    </source>
</reference>
<dbReference type="EMBL" id="JBHFAB010000013">
    <property type="protein sequence ID" value="MFC1418675.1"/>
    <property type="molecule type" value="Genomic_DNA"/>
</dbReference>
<name>A0ABV6VY34_9ACTN</name>
<protein>
    <submittedName>
        <fullName evidence="1">Uncharacterized protein</fullName>
    </submittedName>
</protein>
<accession>A0ABV6VY34</accession>
<gene>
    <name evidence="1" type="ORF">ACEZDE_18855</name>
</gene>
<evidence type="ECO:0000313" key="1">
    <source>
        <dbReference type="EMBL" id="MFC1418675.1"/>
    </source>
</evidence>
<dbReference type="Proteomes" id="UP001592531">
    <property type="component" value="Unassembled WGS sequence"/>
</dbReference>
<keyword evidence="2" id="KW-1185">Reference proteome</keyword>
<proteinExistence type="predicted"/>
<evidence type="ECO:0000313" key="2">
    <source>
        <dbReference type="Proteomes" id="UP001592531"/>
    </source>
</evidence>
<organism evidence="1 2">
    <name type="scientific">Streptacidiphilus cavernicola</name>
    <dbReference type="NCBI Taxonomy" id="3342716"/>
    <lineage>
        <taxon>Bacteria</taxon>
        <taxon>Bacillati</taxon>
        <taxon>Actinomycetota</taxon>
        <taxon>Actinomycetes</taxon>
        <taxon>Kitasatosporales</taxon>
        <taxon>Streptomycetaceae</taxon>
        <taxon>Streptacidiphilus</taxon>
    </lineage>
</organism>
<comment type="caution">
    <text evidence="1">The sequence shown here is derived from an EMBL/GenBank/DDBJ whole genome shotgun (WGS) entry which is preliminary data.</text>
</comment>
<sequence length="244" mass="26710">MSVTVIDSLPVPSGYDPNRWQLSDLADRDIFSIEGTPGVRYAIIATEPGNLTGMVKVDAVADNGLASDRVTLDLPYGTWVHAVQRIREYTATCILCKAPAAMVMDTADRSQRLNAHLCDGHLGTLTPLPPRDWDYALFPAPESDDNEEPEYYRGQGLGVTAAIRKLLQHAIERADGDPHLELWTRLRRDGTTRSVPVLLASVASGAAGAHDVDVTGEGRTRLRTAGARLPEILAQFDRDRRERG</sequence>
<dbReference type="RefSeq" id="WP_380537471.1">
    <property type="nucleotide sequence ID" value="NZ_JBHFAB010000013.1"/>
</dbReference>